<gene>
    <name evidence="3" type="ORF">P3W85_20855</name>
</gene>
<evidence type="ECO:0000256" key="1">
    <source>
        <dbReference type="SAM" id="MobiDB-lite"/>
    </source>
</evidence>
<dbReference type="Pfam" id="PF03061">
    <property type="entry name" value="4HBT"/>
    <property type="match status" value="1"/>
</dbReference>
<dbReference type="InterPro" id="IPR006683">
    <property type="entry name" value="Thioestr_dom"/>
</dbReference>
<dbReference type="Proteomes" id="UP001216674">
    <property type="component" value="Unassembled WGS sequence"/>
</dbReference>
<dbReference type="InterPro" id="IPR029069">
    <property type="entry name" value="HotDog_dom_sf"/>
</dbReference>
<evidence type="ECO:0000313" key="4">
    <source>
        <dbReference type="Proteomes" id="UP001216674"/>
    </source>
</evidence>
<feature type="domain" description="Thioesterase" evidence="2">
    <location>
        <begin position="15"/>
        <end position="89"/>
    </location>
</feature>
<evidence type="ECO:0000259" key="2">
    <source>
        <dbReference type="Pfam" id="PF03061"/>
    </source>
</evidence>
<evidence type="ECO:0000313" key="3">
    <source>
        <dbReference type="EMBL" id="MDF3835386.1"/>
    </source>
</evidence>
<feature type="compositionally biased region" description="Basic and acidic residues" evidence="1">
    <location>
        <begin position="98"/>
        <end position="115"/>
    </location>
</feature>
<dbReference type="EMBL" id="JARJLM010000351">
    <property type="protein sequence ID" value="MDF3835386.1"/>
    <property type="molecule type" value="Genomic_DNA"/>
</dbReference>
<keyword evidence="4" id="KW-1185">Reference proteome</keyword>
<organism evidence="3 4">
    <name type="scientific">Cupriavidus basilensis</name>
    <dbReference type="NCBI Taxonomy" id="68895"/>
    <lineage>
        <taxon>Bacteria</taxon>
        <taxon>Pseudomonadati</taxon>
        <taxon>Pseudomonadota</taxon>
        <taxon>Betaproteobacteria</taxon>
        <taxon>Burkholderiales</taxon>
        <taxon>Burkholderiaceae</taxon>
        <taxon>Cupriavidus</taxon>
    </lineage>
</organism>
<sequence length="124" mass="13273">MARPALFHQGGLGTGAINGATIAALMDCAMSIVGIVHFKGRKCGTVDLSVHFLAPLRFGAFSVDCHATRRTRGMVYAEAGILDARGRLVARGIGIVSRADESDRERERGGREDGIWHSPDGLLR</sequence>
<reference evidence="3 4" key="1">
    <citation type="submission" date="2023-03" db="EMBL/GenBank/DDBJ databases">
        <title>Draft assemblies of triclosan tolerant bacteria isolated from returned activated sludge.</title>
        <authorList>
            <person name="Van Hamelsveld S."/>
        </authorList>
    </citation>
    <scope>NUCLEOTIDE SEQUENCE [LARGE SCALE GENOMIC DNA]</scope>
    <source>
        <strain evidence="3 4">GW210010_S58</strain>
    </source>
</reference>
<accession>A0ABT6ARZ3</accession>
<name>A0ABT6ARZ3_9BURK</name>
<protein>
    <submittedName>
        <fullName evidence="3">PaaI family thioesterase</fullName>
    </submittedName>
</protein>
<dbReference type="RefSeq" id="WP_017230135.1">
    <property type="nucleotide sequence ID" value="NZ_JARJLM010000351.1"/>
</dbReference>
<dbReference type="SUPFAM" id="SSF54637">
    <property type="entry name" value="Thioesterase/thiol ester dehydrase-isomerase"/>
    <property type="match status" value="1"/>
</dbReference>
<proteinExistence type="predicted"/>
<dbReference type="CDD" id="cd03443">
    <property type="entry name" value="PaaI_thioesterase"/>
    <property type="match status" value="1"/>
</dbReference>
<comment type="caution">
    <text evidence="3">The sequence shown here is derived from an EMBL/GenBank/DDBJ whole genome shotgun (WGS) entry which is preliminary data.</text>
</comment>
<dbReference type="Gene3D" id="3.10.129.10">
    <property type="entry name" value="Hotdog Thioesterase"/>
    <property type="match status" value="1"/>
</dbReference>
<feature type="region of interest" description="Disordered" evidence="1">
    <location>
        <begin position="98"/>
        <end position="124"/>
    </location>
</feature>